<dbReference type="InterPro" id="IPR012341">
    <property type="entry name" value="6hp_glycosidase-like_sf"/>
</dbReference>
<dbReference type="Gene3D" id="1.50.10.10">
    <property type="match status" value="1"/>
</dbReference>
<keyword evidence="8" id="KW-0812">Transmembrane</keyword>
<dbReference type="InterPro" id="IPR008928">
    <property type="entry name" value="6-hairpin_glycosidase_sf"/>
</dbReference>
<sequence>MDDKNALKGIVTGDNTMWAGSLDRSEGPPVIHHPRWGRAGALVAAVRQFKYQSHASGNAASKSSFRMGRTALLAIWTAGAVAAAATAGSAWAADAPVPGARSVQIDINSVGFPTGAAKWAVVPDGPARVFTVLDGRGRVALKGRLSAPATWPLSGDSVKLADLSGLRRPGTYRLRVEATPWVESTPFTIADGVYTPLTAAAIRAFYFNRASTAVTPALGGVYARAEGHPDTRVLIHASAAGPKRQTGDVISSPKGWYDAGDYNKYIVNSGITTFTLLAAYEHFPGFYQSLKVGLPESGNGLPDVLNEALWNLDWMQTMQDPDDGGVYHKLTNLRFDGMVMPDQAKADRYVVQKTTAATLDFAAVMAAASRVLAPFDAQSPGRSARLRDAALAAWDWAQQHKDVLYQQPADVVTGAYDDTRLSDEFAWAAAELWATTGEARFLETLRLGGAGEVGIAVPAWSDVDGLAWVTLAQHRSRLSAQDQVIVQQRVRILAAGLIQRWKQSAWRVPLQTSDFKWGSNSEVLNQALMLIQAARLVDSTARSVQAAARDPFRRDALAAAQSDLDYVLGRNPLGRSQVTGFGLKPPMHPHHRPSEADGIVDPVPGFLVGGANPGQQDKADCPVPYPSTLTALSWLDHVCSYASNEIAINWNAPLVYVAGALDVLGRTSAPPTSPGASAPRTAAAHLLPTSAATAVSSKGTP</sequence>
<keyword evidence="12" id="KW-1185">Reference proteome</keyword>
<comment type="similarity">
    <text evidence="1 6 7">Belongs to the glycosyl hydrolase 9 (cellulase E) family.</text>
</comment>
<keyword evidence="7" id="KW-0136">Cellulose degradation</keyword>
<dbReference type="Gene3D" id="2.60.40.10">
    <property type="entry name" value="Immunoglobulins"/>
    <property type="match status" value="1"/>
</dbReference>
<dbReference type="EMBL" id="JACHXO010000001">
    <property type="protein sequence ID" value="MBB3193236.1"/>
    <property type="molecule type" value="Genomic_DNA"/>
</dbReference>
<dbReference type="InterPro" id="IPR013783">
    <property type="entry name" value="Ig-like_fold"/>
</dbReference>
<dbReference type="Pfam" id="PF02927">
    <property type="entry name" value="CelD_N"/>
    <property type="match status" value="1"/>
</dbReference>
<evidence type="ECO:0000256" key="8">
    <source>
        <dbReference type="SAM" id="Phobius"/>
    </source>
</evidence>
<comment type="catalytic activity">
    <reaction evidence="7">
        <text>Endohydrolysis of (1-&gt;4)-beta-D-glucosidic linkages in cellulose, lichenin and cereal beta-D-glucans.</text>
        <dbReference type="EC" id="3.2.1.4"/>
    </reaction>
</comment>
<feature type="active site" evidence="6">
    <location>
        <position position="636"/>
    </location>
</feature>
<organism evidence="11 12">
    <name type="scientific">Roseateles terrae</name>
    <dbReference type="NCBI Taxonomy" id="431060"/>
    <lineage>
        <taxon>Bacteria</taxon>
        <taxon>Pseudomonadati</taxon>
        <taxon>Pseudomonadota</taxon>
        <taxon>Betaproteobacteria</taxon>
        <taxon>Burkholderiales</taxon>
        <taxon>Sphaerotilaceae</taxon>
        <taxon>Roseateles</taxon>
    </lineage>
</organism>
<proteinExistence type="inferred from homology"/>
<evidence type="ECO:0000256" key="1">
    <source>
        <dbReference type="ARBA" id="ARBA00007072"/>
    </source>
</evidence>
<evidence type="ECO:0000256" key="3">
    <source>
        <dbReference type="ARBA" id="ARBA00023277"/>
    </source>
</evidence>
<dbReference type="PANTHER" id="PTHR22298">
    <property type="entry name" value="ENDO-1,4-BETA-GLUCANASE"/>
    <property type="match status" value="1"/>
</dbReference>
<dbReference type="InterPro" id="IPR033126">
    <property type="entry name" value="Glyco_hydro_9_Asp/Glu_AS"/>
</dbReference>
<evidence type="ECO:0000256" key="6">
    <source>
        <dbReference type="PROSITE-ProRule" id="PRU10060"/>
    </source>
</evidence>
<keyword evidence="8" id="KW-0472">Membrane</keyword>
<keyword evidence="5 6" id="KW-0624">Polysaccharide degradation</keyword>
<evidence type="ECO:0000313" key="12">
    <source>
        <dbReference type="Proteomes" id="UP000574369"/>
    </source>
</evidence>
<name>A0ABR6GM96_9BURK</name>
<keyword evidence="8" id="KW-1133">Transmembrane helix</keyword>
<dbReference type="CDD" id="cd02850">
    <property type="entry name" value="E_set_Cellulase_N"/>
    <property type="match status" value="1"/>
</dbReference>
<dbReference type="SUPFAM" id="SSF48208">
    <property type="entry name" value="Six-hairpin glycosidases"/>
    <property type="match status" value="1"/>
</dbReference>
<evidence type="ECO:0000259" key="10">
    <source>
        <dbReference type="Pfam" id="PF02927"/>
    </source>
</evidence>
<dbReference type="InterPro" id="IPR004197">
    <property type="entry name" value="Cellulase_Ig-like"/>
</dbReference>
<dbReference type="InterPro" id="IPR014756">
    <property type="entry name" value="Ig_E-set"/>
</dbReference>
<dbReference type="PROSITE" id="PS00698">
    <property type="entry name" value="GH9_3"/>
    <property type="match status" value="1"/>
</dbReference>
<evidence type="ECO:0000256" key="2">
    <source>
        <dbReference type="ARBA" id="ARBA00022801"/>
    </source>
</evidence>
<feature type="active site" evidence="6">
    <location>
        <position position="645"/>
    </location>
</feature>
<feature type="domain" description="Cellulase Ig-like" evidence="10">
    <location>
        <begin position="104"/>
        <end position="177"/>
    </location>
</feature>
<dbReference type="RefSeq" id="WP_221193687.1">
    <property type="nucleotide sequence ID" value="NZ_JACHXO010000001.1"/>
</dbReference>
<evidence type="ECO:0000259" key="9">
    <source>
        <dbReference type="Pfam" id="PF00759"/>
    </source>
</evidence>
<keyword evidence="4 6" id="KW-0326">Glycosidase</keyword>
<evidence type="ECO:0000256" key="7">
    <source>
        <dbReference type="RuleBase" id="RU361166"/>
    </source>
</evidence>
<dbReference type="Pfam" id="PF00759">
    <property type="entry name" value="Glyco_hydro_9"/>
    <property type="match status" value="1"/>
</dbReference>
<keyword evidence="2 6" id="KW-0378">Hydrolase</keyword>
<dbReference type="EC" id="3.2.1.4" evidence="7"/>
<feature type="transmembrane region" description="Helical" evidence="8">
    <location>
        <begin position="71"/>
        <end position="93"/>
    </location>
</feature>
<evidence type="ECO:0000256" key="4">
    <source>
        <dbReference type="ARBA" id="ARBA00023295"/>
    </source>
</evidence>
<reference evidence="11 12" key="1">
    <citation type="submission" date="2020-08" db="EMBL/GenBank/DDBJ databases">
        <title>Genomic Encyclopedia of Type Strains, Phase III (KMG-III): the genomes of soil and plant-associated and newly described type strains.</title>
        <authorList>
            <person name="Whitman W."/>
        </authorList>
    </citation>
    <scope>NUCLEOTIDE SEQUENCE [LARGE SCALE GENOMIC DNA]</scope>
    <source>
        <strain evidence="11 12">CECT 7247</strain>
    </source>
</reference>
<dbReference type="Proteomes" id="UP000574369">
    <property type="component" value="Unassembled WGS sequence"/>
</dbReference>
<evidence type="ECO:0000256" key="5">
    <source>
        <dbReference type="ARBA" id="ARBA00023326"/>
    </source>
</evidence>
<comment type="caution">
    <text evidence="11">The sequence shown here is derived from an EMBL/GenBank/DDBJ whole genome shotgun (WGS) entry which is preliminary data.</text>
</comment>
<keyword evidence="3 6" id="KW-0119">Carbohydrate metabolism</keyword>
<feature type="domain" description="Glycoside hydrolase family 9" evidence="9">
    <location>
        <begin position="194"/>
        <end position="657"/>
    </location>
</feature>
<dbReference type="GO" id="GO:0008810">
    <property type="term" value="F:cellulase activity"/>
    <property type="evidence" value="ECO:0007669"/>
    <property type="project" value="UniProtKB-EC"/>
</dbReference>
<dbReference type="SUPFAM" id="SSF81296">
    <property type="entry name" value="E set domains"/>
    <property type="match status" value="1"/>
</dbReference>
<dbReference type="InterPro" id="IPR001701">
    <property type="entry name" value="Glyco_hydro_9"/>
</dbReference>
<accession>A0ABR6GM96</accession>
<evidence type="ECO:0000313" key="11">
    <source>
        <dbReference type="EMBL" id="MBB3193236.1"/>
    </source>
</evidence>
<protein>
    <recommendedName>
        <fullName evidence="7">Endoglucanase</fullName>
        <ecNumber evidence="7">3.2.1.4</ecNumber>
    </recommendedName>
</protein>
<gene>
    <name evidence="11" type="ORF">FHS28_000601</name>
</gene>